<accession>R0G816</accession>
<dbReference type="InterPro" id="IPR003340">
    <property type="entry name" value="B3_DNA-bd"/>
</dbReference>
<name>R0G816_9BRAS</name>
<dbReference type="InterPro" id="IPR015300">
    <property type="entry name" value="DNA-bd_pseudobarrel_sf"/>
</dbReference>
<evidence type="ECO:0000256" key="3">
    <source>
        <dbReference type="ARBA" id="ARBA00023125"/>
    </source>
</evidence>
<dbReference type="OrthoDB" id="1037992at2759"/>
<keyword evidence="8" id="KW-1185">Reference proteome</keyword>
<keyword evidence="5" id="KW-0539">Nucleus</keyword>
<evidence type="ECO:0000256" key="5">
    <source>
        <dbReference type="ARBA" id="ARBA00023242"/>
    </source>
</evidence>
<keyword evidence="2" id="KW-0805">Transcription regulation</keyword>
<dbReference type="EMBL" id="KB870812">
    <property type="protein sequence ID" value="EOA12664.1"/>
    <property type="molecule type" value="Genomic_DNA"/>
</dbReference>
<gene>
    <name evidence="7" type="ORF">CARUB_v10027756mg</name>
</gene>
<evidence type="ECO:0000256" key="4">
    <source>
        <dbReference type="ARBA" id="ARBA00023163"/>
    </source>
</evidence>
<reference evidence="8" key="1">
    <citation type="journal article" date="2013" name="Nat. Genet.">
        <title>The Capsella rubella genome and the genomic consequences of rapid mating system evolution.</title>
        <authorList>
            <person name="Slotte T."/>
            <person name="Hazzouri K.M."/>
            <person name="Agren J.A."/>
            <person name="Koenig D."/>
            <person name="Maumus F."/>
            <person name="Guo Y.L."/>
            <person name="Steige K."/>
            <person name="Platts A.E."/>
            <person name="Escobar J.S."/>
            <person name="Newman L.K."/>
            <person name="Wang W."/>
            <person name="Mandakova T."/>
            <person name="Vello E."/>
            <person name="Smith L.M."/>
            <person name="Henz S.R."/>
            <person name="Steffen J."/>
            <person name="Takuno S."/>
            <person name="Brandvain Y."/>
            <person name="Coop G."/>
            <person name="Andolfatto P."/>
            <person name="Hu T.T."/>
            <person name="Blanchette M."/>
            <person name="Clark R.M."/>
            <person name="Quesneville H."/>
            <person name="Nordborg M."/>
            <person name="Gaut B.S."/>
            <person name="Lysak M.A."/>
            <person name="Jenkins J."/>
            <person name="Grimwood J."/>
            <person name="Chapman J."/>
            <person name="Prochnik S."/>
            <person name="Shu S."/>
            <person name="Rokhsar D."/>
            <person name="Schmutz J."/>
            <person name="Weigel D."/>
            <person name="Wright S.I."/>
        </authorList>
    </citation>
    <scope>NUCLEOTIDE SEQUENCE [LARGE SCALE GENOMIC DNA]</scope>
    <source>
        <strain evidence="8">cv. Monte Gargano</strain>
    </source>
</reference>
<dbReference type="Gene3D" id="2.40.330.10">
    <property type="entry name" value="DNA-binding pseudobarrel domain"/>
    <property type="match status" value="1"/>
</dbReference>
<dbReference type="SUPFAM" id="SSF101936">
    <property type="entry name" value="DNA-binding pseudobarrel domain"/>
    <property type="match status" value="1"/>
</dbReference>
<comment type="subcellular location">
    <subcellularLocation>
        <location evidence="1">Nucleus</location>
    </subcellularLocation>
</comment>
<dbReference type="SMART" id="SM01019">
    <property type="entry name" value="B3"/>
    <property type="match status" value="1"/>
</dbReference>
<dbReference type="CDD" id="cd10017">
    <property type="entry name" value="B3_DNA"/>
    <property type="match status" value="1"/>
</dbReference>
<dbReference type="KEGG" id="crb:17875943"/>
<dbReference type="PANTHER" id="PTHR34269">
    <property type="entry name" value="TRANSCRIPTION FACTOR B3-DOMAIN FAMILY-RELATED"/>
    <property type="match status" value="1"/>
</dbReference>
<evidence type="ECO:0000313" key="7">
    <source>
        <dbReference type="EMBL" id="EOA12664.1"/>
    </source>
</evidence>
<organism evidence="7 8">
    <name type="scientific">Capsella rubella</name>
    <dbReference type="NCBI Taxonomy" id="81985"/>
    <lineage>
        <taxon>Eukaryota</taxon>
        <taxon>Viridiplantae</taxon>
        <taxon>Streptophyta</taxon>
        <taxon>Embryophyta</taxon>
        <taxon>Tracheophyta</taxon>
        <taxon>Spermatophyta</taxon>
        <taxon>Magnoliopsida</taxon>
        <taxon>eudicotyledons</taxon>
        <taxon>Gunneridae</taxon>
        <taxon>Pentapetalae</taxon>
        <taxon>rosids</taxon>
        <taxon>malvids</taxon>
        <taxon>Brassicales</taxon>
        <taxon>Brassicaceae</taxon>
        <taxon>Camelineae</taxon>
        <taxon>Capsella</taxon>
    </lineage>
</organism>
<evidence type="ECO:0000313" key="8">
    <source>
        <dbReference type="Proteomes" id="UP000029121"/>
    </source>
</evidence>
<evidence type="ECO:0000256" key="2">
    <source>
        <dbReference type="ARBA" id="ARBA00023015"/>
    </source>
</evidence>
<keyword evidence="3" id="KW-0238">DNA-binding</keyword>
<dbReference type="GO" id="GO:0003677">
    <property type="term" value="F:DNA binding"/>
    <property type="evidence" value="ECO:0007669"/>
    <property type="project" value="UniProtKB-KW"/>
</dbReference>
<sequence>MNYNEPLDPAMIITKELSKSDVVGNMTLPKAEVMSVLTKMNNVTNENLQNGVEVQVHDLMENDLYTVTLKTTGIDNPKYYFGTGWSIMKHSLDLEVGHVLKLYWNQLENKFVVLNFQYNVMQPMIPV</sequence>
<evidence type="ECO:0000256" key="1">
    <source>
        <dbReference type="ARBA" id="ARBA00004123"/>
    </source>
</evidence>
<protein>
    <recommendedName>
        <fullName evidence="6">TF-B3 domain-containing protein</fullName>
    </recommendedName>
</protein>
<evidence type="ECO:0000259" key="6">
    <source>
        <dbReference type="SMART" id="SM01019"/>
    </source>
</evidence>
<dbReference type="PANTHER" id="PTHR34269:SF15">
    <property type="entry name" value="TF-B3 DOMAIN-CONTAINING PROTEIN"/>
    <property type="match status" value="1"/>
</dbReference>
<dbReference type="Proteomes" id="UP000029121">
    <property type="component" value="Unassembled WGS sequence"/>
</dbReference>
<dbReference type="GO" id="GO:0005634">
    <property type="term" value="C:nucleus"/>
    <property type="evidence" value="ECO:0007669"/>
    <property type="project" value="UniProtKB-SubCell"/>
</dbReference>
<feature type="domain" description="TF-B3" evidence="6">
    <location>
        <begin position="13"/>
        <end position="119"/>
    </location>
</feature>
<dbReference type="InterPro" id="IPR051442">
    <property type="entry name" value="B3_domain"/>
</dbReference>
<proteinExistence type="predicted"/>
<dbReference type="AlphaFoldDB" id="R0G816"/>
<keyword evidence="4" id="KW-0804">Transcription</keyword>